<proteinExistence type="predicted"/>
<reference evidence="1" key="1">
    <citation type="submission" date="2018-05" db="EMBL/GenBank/DDBJ databases">
        <authorList>
            <person name="Lanie J.A."/>
            <person name="Ng W.-L."/>
            <person name="Kazmierczak K.M."/>
            <person name="Andrzejewski T.M."/>
            <person name="Davidsen T.M."/>
            <person name="Wayne K.J."/>
            <person name="Tettelin H."/>
            <person name="Glass J.I."/>
            <person name="Rusch D."/>
            <person name="Podicherti R."/>
            <person name="Tsui H.-C.T."/>
            <person name="Winkler M.E."/>
        </authorList>
    </citation>
    <scope>NUCLEOTIDE SEQUENCE</scope>
</reference>
<accession>A0A382IXL9</accession>
<organism evidence="1">
    <name type="scientific">marine metagenome</name>
    <dbReference type="NCBI Taxonomy" id="408172"/>
    <lineage>
        <taxon>unclassified sequences</taxon>
        <taxon>metagenomes</taxon>
        <taxon>ecological metagenomes</taxon>
    </lineage>
</organism>
<dbReference type="EMBL" id="UINC01069711">
    <property type="protein sequence ID" value="SVC03301.1"/>
    <property type="molecule type" value="Genomic_DNA"/>
</dbReference>
<feature type="non-terminal residue" evidence="1">
    <location>
        <position position="1"/>
    </location>
</feature>
<name>A0A382IXL9_9ZZZZ</name>
<protein>
    <submittedName>
        <fullName evidence="1">Uncharacterized protein</fullName>
    </submittedName>
</protein>
<evidence type="ECO:0000313" key="1">
    <source>
        <dbReference type="EMBL" id="SVC03301.1"/>
    </source>
</evidence>
<gene>
    <name evidence="1" type="ORF">METZ01_LOCUS256155</name>
</gene>
<dbReference type="AlphaFoldDB" id="A0A382IXL9"/>
<sequence>IVTSAGTDEEGAALLELMGMPFVREATSVR</sequence>